<dbReference type="SUPFAM" id="SSF55729">
    <property type="entry name" value="Acyl-CoA N-acyltransferases (Nat)"/>
    <property type="match status" value="1"/>
</dbReference>
<dbReference type="PROSITE" id="PS51186">
    <property type="entry name" value="GNAT"/>
    <property type="match status" value="1"/>
</dbReference>
<dbReference type="GO" id="GO:0016747">
    <property type="term" value="F:acyltransferase activity, transferring groups other than amino-acyl groups"/>
    <property type="evidence" value="ECO:0007669"/>
    <property type="project" value="InterPro"/>
</dbReference>
<dbReference type="PANTHER" id="PTHR47370">
    <property type="entry name" value="ACYL-COA N-ACYLTRANSFERASES (NAT) SUPERFAMILY PROTEIN"/>
    <property type="match status" value="1"/>
</dbReference>
<feature type="domain" description="N-acetyltransferase" evidence="1">
    <location>
        <begin position="12"/>
        <end position="216"/>
    </location>
</feature>
<dbReference type="CDD" id="cd04301">
    <property type="entry name" value="NAT_SF"/>
    <property type="match status" value="1"/>
</dbReference>
<sequence length="400" mass="44858">MDLKHGSMDNNVVVREFNREKDWEVVEKLERNCEVGSRKDYSILTNTLGDPLCRVRLHPLHVMLVAELVGDGEVVGVVRGCMKCVGTGLETGQVWMSYILGLRVSPKHRRMGIGLKLMKSVEAWAERNGARYVFLATEENNAASINLFVLKCDYIKLSSLAILFQPLEACSKKNPSGDVRIEKLTVEKAISLYKDRLGGEKFFPADIDVILKEDLSLGTWVSYFKEEHWDGLHCKENDKEFLSKTPSSWAILSMWKTYEVYKLQVKGAPSVRCINTTLTHIRSKILGCLRAPSSCELLAGPFGFLFLYGLHGEGERMGDLMKFLWCFALSLAKDVTDCKAIVTEVSNCDPLCGHLSWGSSISRINDVWFLKKLGGGAGNDSINWTAASQLSRVFVDPRDF</sequence>
<dbReference type="InterPro" id="IPR016181">
    <property type="entry name" value="Acyl_CoA_acyltransferase"/>
</dbReference>
<dbReference type="RefSeq" id="XP_010932014.1">
    <property type="nucleotide sequence ID" value="XM_010933712.3"/>
</dbReference>
<dbReference type="KEGG" id="egu:105052774"/>
<dbReference type="PANTHER" id="PTHR47370:SF4">
    <property type="entry name" value="N-ACETYLTRANSFERASE HLS1-LIKE-RELATED"/>
    <property type="match status" value="1"/>
</dbReference>
<name>A0A6I9RTQ9_ELAGV</name>
<dbReference type="AlphaFoldDB" id="A0A6I9RTQ9"/>
<evidence type="ECO:0000259" key="1">
    <source>
        <dbReference type="PROSITE" id="PS51186"/>
    </source>
</evidence>
<dbReference type="GeneID" id="105052774"/>
<dbReference type="InterPro" id="IPR052810">
    <property type="entry name" value="Plant_NAT"/>
</dbReference>
<accession>A0A6I9RTQ9</accession>
<dbReference type="Proteomes" id="UP000504607">
    <property type="component" value="Chromosome 10"/>
</dbReference>
<dbReference type="Pfam" id="PF00583">
    <property type="entry name" value="Acetyltransf_1"/>
    <property type="match status" value="1"/>
</dbReference>
<evidence type="ECO:0000313" key="3">
    <source>
        <dbReference type="RefSeq" id="XP_010932014.1"/>
    </source>
</evidence>
<dbReference type="InParanoid" id="A0A6I9RTQ9"/>
<dbReference type="OrthoDB" id="1735852at2759"/>
<reference evidence="3" key="1">
    <citation type="submission" date="2025-08" db="UniProtKB">
        <authorList>
            <consortium name="RefSeq"/>
        </authorList>
    </citation>
    <scope>IDENTIFICATION</scope>
</reference>
<evidence type="ECO:0000313" key="2">
    <source>
        <dbReference type="Proteomes" id="UP000504607"/>
    </source>
</evidence>
<gene>
    <name evidence="3" type="primary">LOC105052774</name>
</gene>
<dbReference type="Gene3D" id="3.40.630.30">
    <property type="match status" value="1"/>
</dbReference>
<organism evidence="2 3">
    <name type="scientific">Elaeis guineensis var. tenera</name>
    <name type="common">Oil palm</name>
    <dbReference type="NCBI Taxonomy" id="51953"/>
    <lineage>
        <taxon>Eukaryota</taxon>
        <taxon>Viridiplantae</taxon>
        <taxon>Streptophyta</taxon>
        <taxon>Embryophyta</taxon>
        <taxon>Tracheophyta</taxon>
        <taxon>Spermatophyta</taxon>
        <taxon>Magnoliopsida</taxon>
        <taxon>Liliopsida</taxon>
        <taxon>Arecaceae</taxon>
        <taxon>Arecoideae</taxon>
        <taxon>Cocoseae</taxon>
        <taxon>Elaeidinae</taxon>
        <taxon>Elaeis</taxon>
    </lineage>
</organism>
<protein>
    <submittedName>
        <fullName evidence="3">Probable N-acetyltransferase HLS1-like</fullName>
    </submittedName>
</protein>
<proteinExistence type="predicted"/>
<keyword evidence="2" id="KW-1185">Reference proteome</keyword>
<dbReference type="InterPro" id="IPR000182">
    <property type="entry name" value="GNAT_dom"/>
</dbReference>